<dbReference type="PROSITE" id="PS51843">
    <property type="entry name" value="NR_LBD"/>
    <property type="match status" value="1"/>
</dbReference>
<evidence type="ECO:0000256" key="7">
    <source>
        <dbReference type="ARBA" id="ARBA00023125"/>
    </source>
</evidence>
<dbReference type="GO" id="GO:0008270">
    <property type="term" value="F:zinc ion binding"/>
    <property type="evidence" value="ECO:0007669"/>
    <property type="project" value="UniProtKB-KW"/>
</dbReference>
<dbReference type="SMART" id="SM00399">
    <property type="entry name" value="ZnF_C4"/>
    <property type="match status" value="1"/>
</dbReference>
<feature type="domain" description="Nuclear receptor" evidence="13">
    <location>
        <begin position="70"/>
        <end position="145"/>
    </location>
</feature>
<keyword evidence="7 11" id="KW-0238">DNA-binding</keyword>
<evidence type="ECO:0000256" key="1">
    <source>
        <dbReference type="ARBA" id="ARBA00004123"/>
    </source>
</evidence>
<dbReference type="GO" id="GO:0005634">
    <property type="term" value="C:nucleus"/>
    <property type="evidence" value="ECO:0007669"/>
    <property type="project" value="UniProtKB-SubCell"/>
</dbReference>
<name>A0AA39IGN2_9BILA</name>
<dbReference type="SMART" id="SM00430">
    <property type="entry name" value="HOLI"/>
    <property type="match status" value="1"/>
</dbReference>
<protein>
    <submittedName>
        <fullName evidence="15">Uncharacterized protein</fullName>
    </submittedName>
</protein>
<dbReference type="InterPro" id="IPR001628">
    <property type="entry name" value="Znf_hrmn_rcpt"/>
</dbReference>
<evidence type="ECO:0000256" key="2">
    <source>
        <dbReference type="ARBA" id="ARBA00007536"/>
    </source>
</evidence>
<dbReference type="PRINTS" id="PR00047">
    <property type="entry name" value="STROIDFINGER"/>
</dbReference>
<evidence type="ECO:0000313" key="15">
    <source>
        <dbReference type="EMBL" id="KAK0424012.1"/>
    </source>
</evidence>
<dbReference type="SUPFAM" id="SSF48508">
    <property type="entry name" value="Nuclear receptor ligand-binding domain"/>
    <property type="match status" value="1"/>
</dbReference>
<dbReference type="Proteomes" id="UP001175271">
    <property type="component" value="Unassembled WGS sequence"/>
</dbReference>
<dbReference type="FunFam" id="3.30.50.10:FF:000006">
    <property type="entry name" value="Nuclear receptor subfamily 5 group A member"/>
    <property type="match status" value="1"/>
</dbReference>
<evidence type="ECO:0000256" key="6">
    <source>
        <dbReference type="ARBA" id="ARBA00023015"/>
    </source>
</evidence>
<dbReference type="Pfam" id="PF00105">
    <property type="entry name" value="zf-C4"/>
    <property type="match status" value="1"/>
</dbReference>
<evidence type="ECO:0000259" key="13">
    <source>
        <dbReference type="PROSITE" id="PS51030"/>
    </source>
</evidence>
<comment type="caution">
    <text evidence="15">The sequence shown here is derived from an EMBL/GenBank/DDBJ whole genome shotgun (WGS) entry which is preliminary data.</text>
</comment>
<dbReference type="Gene3D" id="1.10.565.10">
    <property type="entry name" value="Retinoid X Receptor"/>
    <property type="match status" value="1"/>
</dbReference>
<dbReference type="SUPFAM" id="SSF57716">
    <property type="entry name" value="Glucocorticoid receptor-like (DNA-binding domain)"/>
    <property type="match status" value="1"/>
</dbReference>
<evidence type="ECO:0000256" key="3">
    <source>
        <dbReference type="ARBA" id="ARBA00022723"/>
    </source>
</evidence>
<sequence>MKEASEGPALPKADSSAVSIASASWSTPTGSTAIASMVSSQGESPSPSGASSSDSGLSSGRQEVDKLIIGAECVVCGDKSSGKHYGQFSCEGCKSFFKRSIRRSLNYTCRGTKNCPVDIHHRNQCQYCRLKKCVKMGMRKEAVQRGRIPSSLNPYSPGLMFEAQSLLIPAPGHHLPPPHMPVGFFSSILTGLVRAEPYGQLNMANPTQVMGIDNIYELGAQILFSAVEWARALPFFAELKSNDQLILLRSSWAELFVVNAAQFGMPVHAAPLLAASGLHTTHQGMGPEKMATFMDHIRVFQGQVERLKLLQLDPAEYSGLKAIVLFSADSCGLAEAVRIDATQEKVQAALEEHCRLHHNQQIGRFGRLLLRLPCLRSVNATVIEQLFFAKLIGDTSIEALLRDMLCSPSSVSPLTSKFNWPLPGAFAPPVGIPLP</sequence>
<evidence type="ECO:0000256" key="8">
    <source>
        <dbReference type="ARBA" id="ARBA00023163"/>
    </source>
</evidence>
<evidence type="ECO:0000256" key="9">
    <source>
        <dbReference type="ARBA" id="ARBA00023170"/>
    </source>
</evidence>
<evidence type="ECO:0000259" key="14">
    <source>
        <dbReference type="PROSITE" id="PS51843"/>
    </source>
</evidence>
<accession>A0AA39IGN2</accession>
<dbReference type="CDD" id="cd06958">
    <property type="entry name" value="NR_DBD_COUP_TF"/>
    <property type="match status" value="1"/>
</dbReference>
<dbReference type="FunFam" id="1.10.565.10:FF:000011">
    <property type="entry name" value="Nuclear receptor subfamily 5, group A, member 2"/>
    <property type="match status" value="1"/>
</dbReference>
<dbReference type="Pfam" id="PF00104">
    <property type="entry name" value="Hormone_recep"/>
    <property type="match status" value="1"/>
</dbReference>
<dbReference type="InterPro" id="IPR050274">
    <property type="entry name" value="Nuclear_hormone_rcpt_NR2"/>
</dbReference>
<dbReference type="AlphaFoldDB" id="A0AA39IGN2"/>
<keyword evidence="5 11" id="KW-0862">Zinc</keyword>
<keyword evidence="8 11" id="KW-0804">Transcription</keyword>
<organism evidence="15 16">
    <name type="scientific">Steinernema hermaphroditum</name>
    <dbReference type="NCBI Taxonomy" id="289476"/>
    <lineage>
        <taxon>Eukaryota</taxon>
        <taxon>Metazoa</taxon>
        <taxon>Ecdysozoa</taxon>
        <taxon>Nematoda</taxon>
        <taxon>Chromadorea</taxon>
        <taxon>Rhabditida</taxon>
        <taxon>Tylenchina</taxon>
        <taxon>Panagrolaimomorpha</taxon>
        <taxon>Strongyloidoidea</taxon>
        <taxon>Steinernematidae</taxon>
        <taxon>Steinernema</taxon>
    </lineage>
</organism>
<dbReference type="PROSITE" id="PS00031">
    <property type="entry name" value="NUCLEAR_REC_DBD_1"/>
    <property type="match status" value="1"/>
</dbReference>
<feature type="domain" description="NR LBD" evidence="14">
    <location>
        <begin position="184"/>
        <end position="408"/>
    </location>
</feature>
<dbReference type="GO" id="GO:0003700">
    <property type="term" value="F:DNA-binding transcription factor activity"/>
    <property type="evidence" value="ECO:0007669"/>
    <property type="project" value="InterPro"/>
</dbReference>
<comment type="subcellular location">
    <subcellularLocation>
        <location evidence="1 11">Nucleus</location>
    </subcellularLocation>
</comment>
<dbReference type="GO" id="GO:0043565">
    <property type="term" value="F:sequence-specific DNA binding"/>
    <property type="evidence" value="ECO:0007669"/>
    <property type="project" value="InterPro"/>
</dbReference>
<keyword evidence="10 11" id="KW-0539">Nucleus</keyword>
<dbReference type="InterPro" id="IPR013088">
    <property type="entry name" value="Znf_NHR/GATA"/>
</dbReference>
<keyword evidence="16" id="KW-1185">Reference proteome</keyword>
<dbReference type="InterPro" id="IPR035500">
    <property type="entry name" value="NHR-like_dom_sf"/>
</dbReference>
<dbReference type="PRINTS" id="PR01282">
    <property type="entry name" value="COUPTNFACTOR"/>
</dbReference>
<keyword evidence="3 11" id="KW-0479">Metal-binding</keyword>
<feature type="compositionally biased region" description="Low complexity" evidence="12">
    <location>
        <begin position="36"/>
        <end position="59"/>
    </location>
</feature>
<keyword evidence="6 11" id="KW-0805">Transcription regulation</keyword>
<dbReference type="InterPro" id="IPR001723">
    <property type="entry name" value="Nuclear_hrmn_rcpt"/>
</dbReference>
<evidence type="ECO:0000256" key="12">
    <source>
        <dbReference type="SAM" id="MobiDB-lite"/>
    </source>
</evidence>
<evidence type="ECO:0000256" key="4">
    <source>
        <dbReference type="ARBA" id="ARBA00022771"/>
    </source>
</evidence>
<evidence type="ECO:0000256" key="10">
    <source>
        <dbReference type="ARBA" id="ARBA00023242"/>
    </source>
</evidence>
<gene>
    <name evidence="15" type="ORF">QR680_008455</name>
</gene>
<dbReference type="PANTHER" id="PTHR24083">
    <property type="entry name" value="NUCLEAR HORMONE RECEPTOR"/>
    <property type="match status" value="1"/>
</dbReference>
<keyword evidence="9 11" id="KW-0675">Receptor</keyword>
<dbReference type="EMBL" id="JAUCMV010000001">
    <property type="protein sequence ID" value="KAK0424012.1"/>
    <property type="molecule type" value="Genomic_DNA"/>
</dbReference>
<feature type="region of interest" description="Disordered" evidence="12">
    <location>
        <begin position="33"/>
        <end position="59"/>
    </location>
</feature>
<dbReference type="GO" id="GO:0006357">
    <property type="term" value="P:regulation of transcription by RNA polymerase II"/>
    <property type="evidence" value="ECO:0007669"/>
    <property type="project" value="UniProtKB-ARBA"/>
</dbReference>
<evidence type="ECO:0000256" key="11">
    <source>
        <dbReference type="RuleBase" id="RU004334"/>
    </source>
</evidence>
<dbReference type="PROSITE" id="PS51030">
    <property type="entry name" value="NUCLEAR_REC_DBD_2"/>
    <property type="match status" value="1"/>
</dbReference>
<dbReference type="InterPro" id="IPR000536">
    <property type="entry name" value="Nucl_hrmn_rcpt_lig-bd"/>
</dbReference>
<proteinExistence type="inferred from homology"/>
<comment type="similarity">
    <text evidence="2">Belongs to the nuclear hormone receptor family. NR5 subfamily.</text>
</comment>
<evidence type="ECO:0000256" key="5">
    <source>
        <dbReference type="ARBA" id="ARBA00022833"/>
    </source>
</evidence>
<dbReference type="Gene3D" id="3.30.50.10">
    <property type="entry name" value="Erythroid Transcription Factor GATA-1, subunit A"/>
    <property type="match status" value="1"/>
</dbReference>
<keyword evidence="4 11" id="KW-0863">Zinc-finger</keyword>
<dbReference type="PRINTS" id="PR00398">
    <property type="entry name" value="STRDHORMONER"/>
</dbReference>
<evidence type="ECO:0000313" key="16">
    <source>
        <dbReference type="Proteomes" id="UP001175271"/>
    </source>
</evidence>
<reference evidence="15" key="1">
    <citation type="submission" date="2023-06" db="EMBL/GenBank/DDBJ databases">
        <title>Genomic analysis of the entomopathogenic nematode Steinernema hermaphroditum.</title>
        <authorList>
            <person name="Schwarz E.M."/>
            <person name="Heppert J.K."/>
            <person name="Baniya A."/>
            <person name="Schwartz H.T."/>
            <person name="Tan C.-H."/>
            <person name="Antoshechkin I."/>
            <person name="Sternberg P.W."/>
            <person name="Goodrich-Blair H."/>
            <person name="Dillman A.R."/>
        </authorList>
    </citation>
    <scope>NUCLEOTIDE SEQUENCE</scope>
    <source>
        <strain evidence="15">PS9179</strain>
        <tissue evidence="15">Whole animal</tissue>
    </source>
</reference>